<dbReference type="InterPro" id="IPR007263">
    <property type="entry name" value="DCC1-like"/>
</dbReference>
<dbReference type="GO" id="GO:0015035">
    <property type="term" value="F:protein-disulfide reductase activity"/>
    <property type="evidence" value="ECO:0007669"/>
    <property type="project" value="InterPro"/>
</dbReference>
<dbReference type="InterPro" id="IPR044691">
    <property type="entry name" value="DCC1_Trx"/>
</dbReference>
<sequence>MSTTKTEIIHLIPTWKIKLLYDGECPLCLREIRFLQKQDNQRGLVSLVDIAEQNYHPEEHGGVDYETAMGRIHAILPDGTIAKDIEAFRLVYEVLGLGWVYAITKFPVIEAIANLFYRIWAKLRLPLTRRPNLNILVAQRQQKQQNSRCKLNSCQD</sequence>
<dbReference type="OrthoDB" id="5294764at2"/>
<keyword evidence="2" id="KW-1185">Reference proteome</keyword>
<comment type="caution">
    <text evidence="1">The sequence shown here is derived from an EMBL/GenBank/DDBJ whole genome shotgun (WGS) entry which is preliminary data.</text>
</comment>
<protein>
    <submittedName>
        <fullName evidence="1">Thiol-disulfide oxidoreductase</fullName>
    </submittedName>
</protein>
<dbReference type="Pfam" id="PF04134">
    <property type="entry name" value="DCC1-like"/>
    <property type="match status" value="1"/>
</dbReference>
<dbReference type="PANTHER" id="PTHR34290:SF2">
    <property type="entry name" value="OS04G0668800 PROTEIN"/>
    <property type="match status" value="1"/>
</dbReference>
<dbReference type="RefSeq" id="WP_124975815.1">
    <property type="nucleotide sequence ID" value="NZ_BDQK01000017.1"/>
</dbReference>
<evidence type="ECO:0000313" key="1">
    <source>
        <dbReference type="EMBL" id="GBF82511.1"/>
    </source>
</evidence>
<accession>A0A401IMN9</accession>
<organism evidence="1 2">
    <name type="scientific">Aphanothece sacrum FPU1</name>
    <dbReference type="NCBI Taxonomy" id="1920663"/>
    <lineage>
        <taxon>Bacteria</taxon>
        <taxon>Bacillati</taxon>
        <taxon>Cyanobacteriota</taxon>
        <taxon>Cyanophyceae</taxon>
        <taxon>Oscillatoriophycideae</taxon>
        <taxon>Chroococcales</taxon>
        <taxon>Aphanothecaceae</taxon>
        <taxon>Aphanothece</taxon>
    </lineage>
</organism>
<dbReference type="AlphaFoldDB" id="A0A401IMN9"/>
<name>A0A401IMN9_APHSA</name>
<reference evidence="2" key="1">
    <citation type="submission" date="2017-05" db="EMBL/GenBank/DDBJ databases">
        <title>Physiological properties and genetic analysis related to exopolysaccharide production of fresh-water unicellular cyanobacterium Aphanothece sacrum, Suizenji Nori, that has been cultured as a food source in Japan.</title>
        <authorList>
            <person name="Kanesaki Y."/>
            <person name="Yoshikawa S."/>
            <person name="Ohki K."/>
        </authorList>
    </citation>
    <scope>NUCLEOTIDE SEQUENCE [LARGE SCALE GENOMIC DNA]</scope>
    <source>
        <strain evidence="2">FPU1</strain>
    </source>
</reference>
<dbReference type="PANTHER" id="PTHR34290">
    <property type="entry name" value="SI:CH73-390P7.2"/>
    <property type="match status" value="1"/>
</dbReference>
<evidence type="ECO:0000313" key="2">
    <source>
        <dbReference type="Proteomes" id="UP000287247"/>
    </source>
</evidence>
<dbReference type="Proteomes" id="UP000287247">
    <property type="component" value="Unassembled WGS sequence"/>
</dbReference>
<proteinExistence type="predicted"/>
<gene>
    <name evidence="1" type="ORF">AsFPU1_3941</name>
</gene>
<dbReference type="EMBL" id="BDQK01000017">
    <property type="protein sequence ID" value="GBF82511.1"/>
    <property type="molecule type" value="Genomic_DNA"/>
</dbReference>